<proteinExistence type="predicted"/>
<dbReference type="GO" id="GO:0044550">
    <property type="term" value="P:secondary metabolite biosynthetic process"/>
    <property type="evidence" value="ECO:0007669"/>
    <property type="project" value="TreeGrafter"/>
</dbReference>
<dbReference type="EMBL" id="KZ107878">
    <property type="protein sequence ID" value="OSS43264.1"/>
    <property type="molecule type" value="Genomic_DNA"/>
</dbReference>
<keyword evidence="3" id="KW-0436">Ligase</keyword>
<evidence type="ECO:0008006" key="8">
    <source>
        <dbReference type="Google" id="ProtNLM"/>
    </source>
</evidence>
<dbReference type="PROSITE" id="PS00012">
    <property type="entry name" value="PHOSPHOPANTETHEINE"/>
    <property type="match status" value="1"/>
</dbReference>
<sequence length="1022" mass="113390">MGGKSCPKALEATVVDLFDGWAVKRPDLIAAEWQGDTLTYCGLHSASLHVSRALLAAGVQYGDRVPLLTSMSLEMLPAIIGILRVGASYAPMDVVAWSQSRINTALSSLSAPVALITTSSPGIQLPGITVSFRKEWLNSPLKDTDELYAQLDTRRAALREDDLIWIFFTSGTTGKPKGVMVYHKAAYAYSLVKLMDPKHDFQSDTIDGIRSLLVFSVGFDGCASVIWSTLTQGNTLVMASPTNFPEVASTCDALMLTPSMLAILDPLGPYDRVRYVFMGAEDPSMDIVRQWISPNRKAFTTYGPTETTCFITLGELKYNQEVTLGEVLPGVKVVVVDEYMQECNHGELLIAGVGLAAGYINNPELTATKFIQWNGERFYKTGDFVRKTEKGQLAWADRADSLVKNRGFLINLETEVEPALLSFGSVQSAVALKWRDRVIGYVQPATADVEELRKSMKRSFDPFIVPDEIWALSKFPLTFNGKIDRRALISQREAWKSQNEEDAVSDRHLEAYDALRLAFSKCLHVAFKDMDRASSFVRLGGNSITAIRLSTFMKKYGYLLLPIQILRLDMIGPLEERCEILSGLDMPAPFIINDEQSCGNAPATPTQRLFLERSLLSPKETALIGISKYVGDPLAMPTAGELHAAFVKALSAHSIFQTRFNLNDFSLSSLNRLNLSWHEESVGEAGFAEACVIAEKNAWLSLDKITRLDNEVPYYHITCVSVPDRKAIAFVTRAHHVLLDVVSQGIIAQDVDRALAGGHVQPGPQIMDFARFMHKHKEKYMEKAIDTFRSMVDAIPATSVLQPPSPRASSLEQASDLIRLSAPTSLRKSVLDASARHQSIRTSTMVYAAWALFLSSVTAWDQVGFRISLSGRTVPWPSAHTIVGAVIDSAPFGIAVPRDLTVHKWLAKVNKQTLDIFEFEGLGLSLPASLKSDRRTNTTNVLCFLDMNEASTTNWTYHETQKHSYLIDWYVLQDQDFVLSVFEFQSKLIDSEWAKGVAERPGRILQRLVNATEETLVEDLLR</sequence>
<dbReference type="AlphaFoldDB" id="A0A1Y2LH33"/>
<evidence type="ECO:0000256" key="1">
    <source>
        <dbReference type="ARBA" id="ARBA00022450"/>
    </source>
</evidence>
<dbReference type="Pfam" id="PF00501">
    <property type="entry name" value="AMP-binding"/>
    <property type="match status" value="1"/>
</dbReference>
<dbReference type="PROSITE" id="PS00455">
    <property type="entry name" value="AMP_BINDING"/>
    <property type="match status" value="1"/>
</dbReference>
<keyword evidence="7" id="KW-1185">Reference proteome</keyword>
<dbReference type="GO" id="GO:0031177">
    <property type="term" value="F:phosphopantetheine binding"/>
    <property type="evidence" value="ECO:0007669"/>
    <property type="project" value="TreeGrafter"/>
</dbReference>
<evidence type="ECO:0000313" key="7">
    <source>
        <dbReference type="Proteomes" id="UP000193240"/>
    </source>
</evidence>
<dbReference type="GO" id="GO:0043041">
    <property type="term" value="P:amino acid activation for nonribosomal peptide biosynthetic process"/>
    <property type="evidence" value="ECO:0007669"/>
    <property type="project" value="TreeGrafter"/>
</dbReference>
<dbReference type="InterPro" id="IPR020845">
    <property type="entry name" value="AMP-binding_CS"/>
</dbReference>
<dbReference type="GO" id="GO:0016874">
    <property type="term" value="F:ligase activity"/>
    <property type="evidence" value="ECO:0007669"/>
    <property type="project" value="UniProtKB-KW"/>
</dbReference>
<dbReference type="Pfam" id="PF00668">
    <property type="entry name" value="Condensation"/>
    <property type="match status" value="1"/>
</dbReference>
<reference evidence="6 7" key="1">
    <citation type="journal article" date="2017" name="Genome Announc.">
        <title>Genome sequence of the saprophytic ascomycete Epicoccum nigrum ICMP 19927 strain isolated from New Zealand.</title>
        <authorList>
            <person name="Fokin M."/>
            <person name="Fleetwood D."/>
            <person name="Weir B.S."/>
            <person name="Villas-Boas S.G."/>
        </authorList>
    </citation>
    <scope>NUCLEOTIDE SEQUENCE [LARGE SCALE GENOMIC DNA]</scope>
    <source>
        <strain evidence="6 7">ICMP 19927</strain>
    </source>
</reference>
<dbReference type="Proteomes" id="UP000193240">
    <property type="component" value="Unassembled WGS sequence"/>
</dbReference>
<protein>
    <recommendedName>
        <fullName evidence="8">Carrier domain-containing protein</fullName>
    </recommendedName>
</protein>
<keyword evidence="2" id="KW-0597">Phosphoprotein</keyword>
<dbReference type="InterPro" id="IPR000873">
    <property type="entry name" value="AMP-dep_synth/lig_dom"/>
</dbReference>
<dbReference type="PANTHER" id="PTHR45527">
    <property type="entry name" value="NONRIBOSOMAL PEPTIDE SYNTHETASE"/>
    <property type="match status" value="1"/>
</dbReference>
<dbReference type="Gene3D" id="3.30.300.30">
    <property type="match status" value="1"/>
</dbReference>
<dbReference type="InterPro" id="IPR006162">
    <property type="entry name" value="Ppantetheine_attach_site"/>
</dbReference>
<evidence type="ECO:0000259" key="4">
    <source>
        <dbReference type="Pfam" id="PF00501"/>
    </source>
</evidence>
<dbReference type="InterPro" id="IPR023213">
    <property type="entry name" value="CAT-like_dom_sf"/>
</dbReference>
<dbReference type="Gene3D" id="3.40.50.12780">
    <property type="entry name" value="N-terminal domain of ligase-like"/>
    <property type="match status" value="1"/>
</dbReference>
<feature type="domain" description="AMP-dependent synthetase/ligase" evidence="4">
    <location>
        <begin position="19"/>
        <end position="359"/>
    </location>
</feature>
<dbReference type="InParanoid" id="A0A1Y2LH33"/>
<evidence type="ECO:0000256" key="2">
    <source>
        <dbReference type="ARBA" id="ARBA00022553"/>
    </source>
</evidence>
<dbReference type="SUPFAM" id="SSF52777">
    <property type="entry name" value="CoA-dependent acyltransferases"/>
    <property type="match status" value="2"/>
</dbReference>
<dbReference type="GO" id="GO:0005737">
    <property type="term" value="C:cytoplasm"/>
    <property type="evidence" value="ECO:0007669"/>
    <property type="project" value="TreeGrafter"/>
</dbReference>
<dbReference type="OMA" id="ICIRGPC"/>
<dbReference type="Gene3D" id="3.30.559.10">
    <property type="entry name" value="Chloramphenicol acetyltransferase-like domain"/>
    <property type="match status" value="1"/>
</dbReference>
<dbReference type="Gene3D" id="3.30.559.30">
    <property type="entry name" value="Nonribosomal peptide synthetase, condensation domain"/>
    <property type="match status" value="1"/>
</dbReference>
<dbReference type="InterPro" id="IPR001242">
    <property type="entry name" value="Condensation_dom"/>
</dbReference>
<evidence type="ECO:0000259" key="5">
    <source>
        <dbReference type="Pfam" id="PF00668"/>
    </source>
</evidence>
<dbReference type="SUPFAM" id="SSF56801">
    <property type="entry name" value="Acetyl-CoA synthetase-like"/>
    <property type="match status" value="1"/>
</dbReference>
<dbReference type="InterPro" id="IPR045851">
    <property type="entry name" value="AMP-bd_C_sf"/>
</dbReference>
<name>A0A1Y2LH33_EPING</name>
<dbReference type="PANTHER" id="PTHR45527:SF1">
    <property type="entry name" value="FATTY ACID SYNTHASE"/>
    <property type="match status" value="1"/>
</dbReference>
<gene>
    <name evidence="6" type="ORF">B5807_12082</name>
</gene>
<accession>A0A1Y2LH33</accession>
<organism evidence="6 7">
    <name type="scientific">Epicoccum nigrum</name>
    <name type="common">Soil fungus</name>
    <name type="synonym">Epicoccum purpurascens</name>
    <dbReference type="NCBI Taxonomy" id="105696"/>
    <lineage>
        <taxon>Eukaryota</taxon>
        <taxon>Fungi</taxon>
        <taxon>Dikarya</taxon>
        <taxon>Ascomycota</taxon>
        <taxon>Pezizomycotina</taxon>
        <taxon>Dothideomycetes</taxon>
        <taxon>Pleosporomycetidae</taxon>
        <taxon>Pleosporales</taxon>
        <taxon>Pleosporineae</taxon>
        <taxon>Didymellaceae</taxon>
        <taxon>Epicoccum</taxon>
    </lineage>
</organism>
<feature type="domain" description="Condensation" evidence="5">
    <location>
        <begin position="642"/>
        <end position="935"/>
    </location>
</feature>
<evidence type="ECO:0000256" key="3">
    <source>
        <dbReference type="ARBA" id="ARBA00022598"/>
    </source>
</evidence>
<keyword evidence="1" id="KW-0596">Phosphopantetheine</keyword>
<dbReference type="STRING" id="105696.A0A1Y2LH33"/>
<evidence type="ECO:0000313" key="6">
    <source>
        <dbReference type="EMBL" id="OSS43264.1"/>
    </source>
</evidence>
<dbReference type="InterPro" id="IPR042099">
    <property type="entry name" value="ANL_N_sf"/>
</dbReference>